<keyword evidence="2" id="KW-0812">Transmembrane</keyword>
<feature type="compositionally biased region" description="Low complexity" evidence="1">
    <location>
        <begin position="66"/>
        <end position="92"/>
    </location>
</feature>
<dbReference type="EMBL" id="CAEZZU010000097">
    <property type="protein sequence ID" value="CAB4779134.1"/>
    <property type="molecule type" value="Genomic_DNA"/>
</dbReference>
<accession>A0A6J7DJG8</accession>
<dbReference type="AlphaFoldDB" id="A0A6J7DJG8"/>
<gene>
    <name evidence="3" type="ORF">UFOPK2925_00745</name>
    <name evidence="4" type="ORF">UFOPK3317_00798</name>
</gene>
<feature type="region of interest" description="Disordered" evidence="1">
    <location>
        <begin position="1"/>
        <end position="30"/>
    </location>
</feature>
<protein>
    <submittedName>
        <fullName evidence="4">Unannotated protein</fullName>
    </submittedName>
</protein>
<evidence type="ECO:0000313" key="3">
    <source>
        <dbReference type="EMBL" id="CAB4779134.1"/>
    </source>
</evidence>
<feature type="transmembrane region" description="Helical" evidence="2">
    <location>
        <begin position="37"/>
        <end position="57"/>
    </location>
</feature>
<evidence type="ECO:0000256" key="1">
    <source>
        <dbReference type="SAM" id="MobiDB-lite"/>
    </source>
</evidence>
<keyword evidence="2" id="KW-0472">Membrane</keyword>
<evidence type="ECO:0000256" key="2">
    <source>
        <dbReference type="SAM" id="Phobius"/>
    </source>
</evidence>
<feature type="region of interest" description="Disordered" evidence="1">
    <location>
        <begin position="59"/>
        <end position="130"/>
    </location>
</feature>
<reference evidence="4" key="1">
    <citation type="submission" date="2020-05" db="EMBL/GenBank/DDBJ databases">
        <authorList>
            <person name="Chiriac C."/>
            <person name="Salcher M."/>
            <person name="Ghai R."/>
            <person name="Kavagutti S V."/>
        </authorList>
    </citation>
    <scope>NUCLEOTIDE SEQUENCE</scope>
</reference>
<sequence>MADQGISSETSSESPQGAPDGTPSAPGRSDRLLSPRVILVASAVALLVLGGVALATLSRDGSADKASPTTSTTGAGSRISGASGASGAQGASGSKGSGPSGKKKGGASGSGAGPSGIAATGSTETTVPSDEEADIAKIRVAITPGTCLWDLDTFDLTARGSVRNNNSVDAFAEIEVTWLDSEGTELDVSSTLEVLSPGETVNWDVAGASIDGPVGALSCSVALLP</sequence>
<name>A0A6J7DJG8_9ZZZZ</name>
<organism evidence="4">
    <name type="scientific">freshwater metagenome</name>
    <dbReference type="NCBI Taxonomy" id="449393"/>
    <lineage>
        <taxon>unclassified sequences</taxon>
        <taxon>metagenomes</taxon>
        <taxon>ecological metagenomes</taxon>
    </lineage>
</organism>
<dbReference type="EMBL" id="CAFBLK010000122">
    <property type="protein sequence ID" value="CAB4869035.1"/>
    <property type="molecule type" value="Genomic_DNA"/>
</dbReference>
<evidence type="ECO:0000313" key="4">
    <source>
        <dbReference type="EMBL" id="CAB4869035.1"/>
    </source>
</evidence>
<keyword evidence="2" id="KW-1133">Transmembrane helix</keyword>
<proteinExistence type="predicted"/>
<feature type="compositionally biased region" description="Polar residues" evidence="1">
    <location>
        <begin position="1"/>
        <end position="15"/>
    </location>
</feature>